<keyword evidence="1" id="KW-1133">Transmembrane helix</keyword>
<keyword evidence="1" id="KW-0812">Transmembrane</keyword>
<reference evidence="2 3" key="1">
    <citation type="submission" date="2019-12" db="EMBL/GenBank/DDBJ databases">
        <authorList>
            <person name="Woiski C."/>
        </authorList>
    </citation>
    <scope>NUCLEOTIDE SEQUENCE [LARGE SCALE GENOMIC DNA]</scope>
    <source>
        <strain evidence="2 3">BOE100</strain>
    </source>
</reference>
<accession>A0A7V8EAC7</accession>
<organism evidence="2 3">
    <name type="scientific">Pseudomonas putida</name>
    <name type="common">Arthrobacter siderocapsulatus</name>
    <dbReference type="NCBI Taxonomy" id="303"/>
    <lineage>
        <taxon>Bacteria</taxon>
        <taxon>Pseudomonadati</taxon>
        <taxon>Pseudomonadota</taxon>
        <taxon>Gammaproteobacteria</taxon>
        <taxon>Pseudomonadales</taxon>
        <taxon>Pseudomonadaceae</taxon>
        <taxon>Pseudomonas</taxon>
    </lineage>
</organism>
<name>A0A7V8EAC7_PSEPU</name>
<evidence type="ECO:0000313" key="2">
    <source>
        <dbReference type="EMBL" id="KAF0250932.1"/>
    </source>
</evidence>
<proteinExistence type="predicted"/>
<keyword evidence="1" id="KW-0472">Membrane</keyword>
<evidence type="ECO:0000313" key="3">
    <source>
        <dbReference type="Proteomes" id="UP000442695"/>
    </source>
</evidence>
<dbReference type="AlphaFoldDB" id="A0A7V8EAC7"/>
<sequence length="66" mass="7154">MPASKKLVFSALLLIAGVIGYLIEIKTGREDLLGHLGALVVLLMVGLWALSPVDREELTPAKARRE</sequence>
<protein>
    <submittedName>
        <fullName evidence="2">Uncharacterized protein</fullName>
    </submittedName>
</protein>
<dbReference type="Proteomes" id="UP000442695">
    <property type="component" value="Unassembled WGS sequence"/>
</dbReference>
<evidence type="ECO:0000256" key="1">
    <source>
        <dbReference type="SAM" id="Phobius"/>
    </source>
</evidence>
<feature type="transmembrane region" description="Helical" evidence="1">
    <location>
        <begin position="32"/>
        <end position="50"/>
    </location>
</feature>
<comment type="caution">
    <text evidence="2">The sequence shown here is derived from an EMBL/GenBank/DDBJ whole genome shotgun (WGS) entry which is preliminary data.</text>
</comment>
<dbReference type="EMBL" id="WOWR01000077">
    <property type="protein sequence ID" value="KAF0250932.1"/>
    <property type="molecule type" value="Genomic_DNA"/>
</dbReference>
<dbReference type="RefSeq" id="WP_035564173.1">
    <property type="nucleotide sequence ID" value="NZ_WOWR01000077.1"/>
</dbReference>
<gene>
    <name evidence="2" type="ORF">GN299_31285</name>
</gene>